<reference evidence="6" key="1">
    <citation type="submission" date="2023-03" db="EMBL/GenBank/DDBJ databases">
        <authorList>
            <person name="Steffen K."/>
            <person name="Cardenas P."/>
        </authorList>
    </citation>
    <scope>NUCLEOTIDE SEQUENCE</scope>
</reference>
<dbReference type="InterPro" id="IPR036296">
    <property type="entry name" value="SKP1-like_dim_sf"/>
</dbReference>
<dbReference type="InterPro" id="IPR001232">
    <property type="entry name" value="SKP1-like"/>
</dbReference>
<keyword evidence="7" id="KW-1185">Reference proteome</keyword>
<evidence type="ECO:0000256" key="2">
    <source>
        <dbReference type="ARBA" id="ARBA00022786"/>
    </source>
</evidence>
<dbReference type="Proteomes" id="UP001174909">
    <property type="component" value="Unassembled WGS sequence"/>
</dbReference>
<feature type="compositionally biased region" description="Pro residues" evidence="3">
    <location>
        <begin position="87"/>
        <end position="111"/>
    </location>
</feature>
<dbReference type="Pfam" id="PF01466">
    <property type="entry name" value="Skp1"/>
    <property type="match status" value="1"/>
</dbReference>
<protein>
    <submittedName>
        <fullName evidence="6">S-phase kinase-associated protein 1</fullName>
    </submittedName>
</protein>
<feature type="domain" description="SKP1 component POZ" evidence="5">
    <location>
        <begin position="13"/>
        <end position="73"/>
    </location>
</feature>
<dbReference type="AlphaFoldDB" id="A0AA35XLZ9"/>
<evidence type="ECO:0000313" key="7">
    <source>
        <dbReference type="Proteomes" id="UP001174909"/>
    </source>
</evidence>
<dbReference type="PRINTS" id="PR01217">
    <property type="entry name" value="PRICHEXTENSN"/>
</dbReference>
<sequence>MMATEHEEATTTMIRLQSSDGKTFAVPVEVVRVSRTIDTMLKELGAEPEDVIPLPNVHSRILNKILGWAEYYVSSNPPEPAQQSELPPTPPPAAPSTSPSLPPPQPRPQPRVPQRSRAQLLPPPSHTLTQWEREFVAKNREDVYDLLLAANYLDIKGLLDILCKAVADMIQGKDPQQIRRAFNASEPSTITTYPPPIPFDGTPLPSSPDSLPTHPHT</sequence>
<dbReference type="PANTHER" id="PTHR11165">
    <property type="entry name" value="SKP1"/>
    <property type="match status" value="1"/>
</dbReference>
<dbReference type="GO" id="GO:0016301">
    <property type="term" value="F:kinase activity"/>
    <property type="evidence" value="ECO:0007669"/>
    <property type="project" value="UniProtKB-KW"/>
</dbReference>
<comment type="caution">
    <text evidence="6">The sequence shown here is derived from an EMBL/GenBank/DDBJ whole genome shotgun (WGS) entry which is preliminary data.</text>
</comment>
<comment type="similarity">
    <text evidence="1">Belongs to the SKP1 family.</text>
</comment>
<evidence type="ECO:0000256" key="1">
    <source>
        <dbReference type="ARBA" id="ARBA00009993"/>
    </source>
</evidence>
<evidence type="ECO:0000259" key="4">
    <source>
        <dbReference type="Pfam" id="PF01466"/>
    </source>
</evidence>
<keyword evidence="6" id="KW-0808">Transferase</keyword>
<dbReference type="CDD" id="cd18322">
    <property type="entry name" value="BTB_POZ_SKP1"/>
    <property type="match status" value="1"/>
</dbReference>
<feature type="domain" description="SKP1 component dimerisation" evidence="4">
    <location>
        <begin position="156"/>
        <end position="184"/>
    </location>
</feature>
<evidence type="ECO:0000256" key="3">
    <source>
        <dbReference type="SAM" id="MobiDB-lite"/>
    </source>
</evidence>
<evidence type="ECO:0000313" key="6">
    <source>
        <dbReference type="EMBL" id="CAI8058061.1"/>
    </source>
</evidence>
<dbReference type="GO" id="GO:0006511">
    <property type="term" value="P:ubiquitin-dependent protein catabolic process"/>
    <property type="evidence" value="ECO:0007669"/>
    <property type="project" value="InterPro"/>
</dbReference>
<dbReference type="Pfam" id="PF03931">
    <property type="entry name" value="Skp1_POZ"/>
    <property type="match status" value="1"/>
</dbReference>
<evidence type="ECO:0000259" key="5">
    <source>
        <dbReference type="Pfam" id="PF03931"/>
    </source>
</evidence>
<keyword evidence="6" id="KW-0418">Kinase</keyword>
<dbReference type="InterPro" id="IPR016072">
    <property type="entry name" value="Skp1_comp_dimer"/>
</dbReference>
<feature type="region of interest" description="Disordered" evidence="3">
    <location>
        <begin position="76"/>
        <end position="126"/>
    </location>
</feature>
<gene>
    <name evidence="6" type="ORF">GBAR_LOCUS31580</name>
</gene>
<feature type="region of interest" description="Disordered" evidence="3">
    <location>
        <begin position="187"/>
        <end position="217"/>
    </location>
</feature>
<keyword evidence="2" id="KW-0833">Ubl conjugation pathway</keyword>
<dbReference type="EMBL" id="CASHTH010004488">
    <property type="protein sequence ID" value="CAI8058061.1"/>
    <property type="molecule type" value="Genomic_DNA"/>
</dbReference>
<proteinExistence type="inferred from homology"/>
<dbReference type="SUPFAM" id="SSF81382">
    <property type="entry name" value="Skp1 dimerisation domain-like"/>
    <property type="match status" value="1"/>
</dbReference>
<feature type="compositionally biased region" description="Low complexity" evidence="3">
    <location>
        <begin position="202"/>
        <end position="217"/>
    </location>
</feature>
<organism evidence="6 7">
    <name type="scientific">Geodia barretti</name>
    <name type="common">Barrett's horny sponge</name>
    <dbReference type="NCBI Taxonomy" id="519541"/>
    <lineage>
        <taxon>Eukaryota</taxon>
        <taxon>Metazoa</taxon>
        <taxon>Porifera</taxon>
        <taxon>Demospongiae</taxon>
        <taxon>Heteroscleromorpha</taxon>
        <taxon>Tetractinellida</taxon>
        <taxon>Astrophorina</taxon>
        <taxon>Geodiidae</taxon>
        <taxon>Geodia</taxon>
    </lineage>
</organism>
<dbReference type="InterPro" id="IPR016073">
    <property type="entry name" value="Skp1_comp_POZ"/>
</dbReference>
<dbReference type="SMART" id="SM00512">
    <property type="entry name" value="Skp1"/>
    <property type="match status" value="1"/>
</dbReference>
<dbReference type="SUPFAM" id="SSF54695">
    <property type="entry name" value="POZ domain"/>
    <property type="match status" value="1"/>
</dbReference>
<accession>A0AA35XLZ9</accession>
<dbReference type="InterPro" id="IPR016897">
    <property type="entry name" value="SKP1"/>
</dbReference>
<dbReference type="InterPro" id="IPR011333">
    <property type="entry name" value="SKP1/BTB/POZ_sf"/>
</dbReference>
<name>A0AA35XLZ9_GEOBA</name>
<dbReference type="Gene3D" id="3.30.710.10">
    <property type="entry name" value="Potassium Channel Kv1.1, Chain A"/>
    <property type="match status" value="1"/>
</dbReference>